<dbReference type="PANTHER" id="PTHR11880:SF8">
    <property type="entry name" value="SMALL RIBOSOMAL SUBUNIT PROTEIN US19M"/>
    <property type="match status" value="1"/>
</dbReference>
<evidence type="ECO:0000256" key="9">
    <source>
        <dbReference type="SAM" id="MobiDB-lite"/>
    </source>
</evidence>
<dbReference type="Proteomes" id="UP000178091">
    <property type="component" value="Unassembled WGS sequence"/>
</dbReference>
<dbReference type="SUPFAM" id="SSF54570">
    <property type="entry name" value="Ribosomal protein S19"/>
    <property type="match status" value="1"/>
</dbReference>
<evidence type="ECO:0000256" key="7">
    <source>
        <dbReference type="HAMAP-Rule" id="MF_00531"/>
    </source>
</evidence>
<dbReference type="Pfam" id="PF00203">
    <property type="entry name" value="Ribosomal_S19"/>
    <property type="match status" value="1"/>
</dbReference>
<evidence type="ECO:0000313" key="11">
    <source>
        <dbReference type="Proteomes" id="UP000178091"/>
    </source>
</evidence>
<name>A0A1F4XSG0_9BACT</name>
<comment type="function">
    <text evidence="7">Protein S19 forms a complex with S13 that binds strongly to the 16S ribosomal RNA.</text>
</comment>
<dbReference type="AlphaFoldDB" id="A0A1F4XSG0"/>
<dbReference type="Gene3D" id="3.30.860.10">
    <property type="entry name" value="30s Ribosomal Protein S19, Chain A"/>
    <property type="match status" value="1"/>
</dbReference>
<keyword evidence="3 7" id="KW-0694">RNA-binding</keyword>
<sequence length="126" mass="13457">MSRSLKKGPYVDAKLLKKIEGKRPVETGVITTWARRSQIAPEMVGFKFGVHNGKTHIEVLVTEDMVGHRLGEFSPTKKFVRHGGKMQKEMETKAKEAEIAAAQAAKAATDASAGKAPAGAAAGAKK</sequence>
<dbReference type="InterPro" id="IPR023575">
    <property type="entry name" value="Ribosomal_uS19_SF"/>
</dbReference>
<dbReference type="GO" id="GO:0000028">
    <property type="term" value="P:ribosomal small subunit assembly"/>
    <property type="evidence" value="ECO:0007669"/>
    <property type="project" value="TreeGrafter"/>
</dbReference>
<dbReference type="GO" id="GO:0003735">
    <property type="term" value="F:structural constituent of ribosome"/>
    <property type="evidence" value="ECO:0007669"/>
    <property type="project" value="InterPro"/>
</dbReference>
<gene>
    <name evidence="7" type="primary">rpsS</name>
    <name evidence="10" type="ORF">A3F55_00990</name>
</gene>
<protein>
    <recommendedName>
        <fullName evidence="6 7">Small ribosomal subunit protein uS19</fullName>
    </recommendedName>
</protein>
<evidence type="ECO:0000256" key="4">
    <source>
        <dbReference type="ARBA" id="ARBA00022980"/>
    </source>
</evidence>
<dbReference type="PRINTS" id="PR00975">
    <property type="entry name" value="RIBOSOMALS19"/>
</dbReference>
<evidence type="ECO:0000313" key="10">
    <source>
        <dbReference type="EMBL" id="OGC84534.1"/>
    </source>
</evidence>
<feature type="region of interest" description="Disordered" evidence="9">
    <location>
        <begin position="107"/>
        <end position="126"/>
    </location>
</feature>
<dbReference type="GO" id="GO:0019843">
    <property type="term" value="F:rRNA binding"/>
    <property type="evidence" value="ECO:0007669"/>
    <property type="project" value="UniProtKB-UniRule"/>
</dbReference>
<comment type="similarity">
    <text evidence="1 7 8">Belongs to the universal ribosomal protein uS19 family.</text>
</comment>
<dbReference type="PANTHER" id="PTHR11880">
    <property type="entry name" value="RIBOSOMAL PROTEIN S19P FAMILY MEMBER"/>
    <property type="match status" value="1"/>
</dbReference>
<accession>A0A1F4XSG0</accession>
<evidence type="ECO:0000256" key="6">
    <source>
        <dbReference type="ARBA" id="ARBA00035163"/>
    </source>
</evidence>
<dbReference type="NCBIfam" id="TIGR01050">
    <property type="entry name" value="rpsS_bact"/>
    <property type="match status" value="1"/>
</dbReference>
<keyword evidence="4 7" id="KW-0689">Ribosomal protein</keyword>
<evidence type="ECO:0000256" key="2">
    <source>
        <dbReference type="ARBA" id="ARBA00022730"/>
    </source>
</evidence>
<dbReference type="EMBL" id="MEWW01000014">
    <property type="protein sequence ID" value="OGC84534.1"/>
    <property type="molecule type" value="Genomic_DNA"/>
</dbReference>
<proteinExistence type="inferred from homology"/>
<dbReference type="PROSITE" id="PS00323">
    <property type="entry name" value="RIBOSOMAL_S19"/>
    <property type="match status" value="1"/>
</dbReference>
<evidence type="ECO:0000256" key="1">
    <source>
        <dbReference type="ARBA" id="ARBA00007345"/>
    </source>
</evidence>
<dbReference type="InterPro" id="IPR002222">
    <property type="entry name" value="Ribosomal_uS19"/>
</dbReference>
<keyword evidence="5 7" id="KW-0687">Ribonucleoprotein</keyword>
<evidence type="ECO:0000256" key="8">
    <source>
        <dbReference type="RuleBase" id="RU003485"/>
    </source>
</evidence>
<dbReference type="InterPro" id="IPR020934">
    <property type="entry name" value="Ribosomal_uS19_CS"/>
</dbReference>
<dbReference type="InterPro" id="IPR005732">
    <property type="entry name" value="Ribosomal_uS19_bac-type"/>
</dbReference>
<evidence type="ECO:0000256" key="3">
    <source>
        <dbReference type="ARBA" id="ARBA00022884"/>
    </source>
</evidence>
<reference evidence="10 11" key="1">
    <citation type="journal article" date="2016" name="Nat. Commun.">
        <title>Thousands of microbial genomes shed light on interconnected biogeochemical processes in an aquifer system.</title>
        <authorList>
            <person name="Anantharaman K."/>
            <person name="Brown C.T."/>
            <person name="Hug L.A."/>
            <person name="Sharon I."/>
            <person name="Castelle C.J."/>
            <person name="Probst A.J."/>
            <person name="Thomas B.C."/>
            <person name="Singh A."/>
            <person name="Wilkins M.J."/>
            <person name="Karaoz U."/>
            <person name="Brodie E.L."/>
            <person name="Williams K.H."/>
            <person name="Hubbard S.S."/>
            <person name="Banfield J.F."/>
        </authorList>
    </citation>
    <scope>NUCLEOTIDE SEQUENCE [LARGE SCALE GENOMIC DNA]</scope>
</reference>
<keyword evidence="2 7" id="KW-0699">rRNA-binding</keyword>
<dbReference type="GO" id="GO:0015935">
    <property type="term" value="C:small ribosomal subunit"/>
    <property type="evidence" value="ECO:0007669"/>
    <property type="project" value="InterPro"/>
</dbReference>
<dbReference type="FunFam" id="3.30.860.10:FF:000001">
    <property type="entry name" value="30S ribosomal protein S19"/>
    <property type="match status" value="1"/>
</dbReference>
<dbReference type="HAMAP" id="MF_00531">
    <property type="entry name" value="Ribosomal_uS19"/>
    <property type="match status" value="1"/>
</dbReference>
<dbReference type="GO" id="GO:0006412">
    <property type="term" value="P:translation"/>
    <property type="evidence" value="ECO:0007669"/>
    <property type="project" value="UniProtKB-UniRule"/>
</dbReference>
<organism evidence="10 11">
    <name type="scientific">Candidatus Adlerbacteria bacterium RIFCSPHIGHO2_12_FULL_53_18</name>
    <dbReference type="NCBI Taxonomy" id="1797242"/>
    <lineage>
        <taxon>Bacteria</taxon>
        <taxon>Candidatus Adleribacteriota</taxon>
    </lineage>
</organism>
<dbReference type="GO" id="GO:0005737">
    <property type="term" value="C:cytoplasm"/>
    <property type="evidence" value="ECO:0007669"/>
    <property type="project" value="UniProtKB-ARBA"/>
</dbReference>
<comment type="caution">
    <text evidence="10">The sequence shown here is derived from an EMBL/GenBank/DDBJ whole genome shotgun (WGS) entry which is preliminary data.</text>
</comment>
<evidence type="ECO:0000256" key="5">
    <source>
        <dbReference type="ARBA" id="ARBA00023274"/>
    </source>
</evidence>